<accession>A0A971M4R3</accession>
<comment type="caution">
    <text evidence="1">The sequence shown here is derived from an EMBL/GenBank/DDBJ whole genome shotgun (WGS) entry which is preliminary data.</text>
</comment>
<organism evidence="1 2">
    <name type="scientific">Syntrophorhabdus aromaticivorans</name>
    <dbReference type="NCBI Taxonomy" id="328301"/>
    <lineage>
        <taxon>Bacteria</taxon>
        <taxon>Pseudomonadati</taxon>
        <taxon>Thermodesulfobacteriota</taxon>
        <taxon>Syntrophorhabdia</taxon>
        <taxon>Syntrophorhabdales</taxon>
        <taxon>Syntrophorhabdaceae</taxon>
        <taxon>Syntrophorhabdus</taxon>
    </lineage>
</organism>
<dbReference type="Proteomes" id="UP000777265">
    <property type="component" value="Unassembled WGS sequence"/>
</dbReference>
<dbReference type="InterPro" id="IPR016181">
    <property type="entry name" value="Acyl_CoA_acyltransferase"/>
</dbReference>
<sequence length="335" mass="38291">MTERGYKIDRFRSNDAAGVARLFREVYGERYPVRIVYDPEEFTKAVGRQNYIPVVARTLEGDIVGFSSFYRSAPNQKLYEMGLGMVSAEYRRTPVLGLMMRHLVKAAFTSPGFDAFFGEAVCNHLLTQKGTVVFKAVETAIEVDLMPSEAYEKEESAVGRVSTVVSTRTLVPRPHTIYVPEIYDDCLAYIYSSFDDSRDLKRSDEKLPFHRSTSLAVHVFEGAGVARISVNEAGSDYETALDSEEKEARRKGIVVIQVWLNLAWPWVGACVEMMRSRGYFFCGTFPRWFGDDGLLMAKIEGRPNWEGINLYTDRAKQILHFIKDDWEWTQRGFLR</sequence>
<evidence type="ECO:0008006" key="3">
    <source>
        <dbReference type="Google" id="ProtNLM"/>
    </source>
</evidence>
<dbReference type="Gene3D" id="3.40.630.30">
    <property type="match status" value="1"/>
</dbReference>
<name>A0A971M4R3_9BACT</name>
<reference evidence="1" key="1">
    <citation type="journal article" date="2020" name="Biotechnol. Biofuels">
        <title>New insights from the biogas microbiome by comprehensive genome-resolved metagenomics of nearly 1600 species originating from multiple anaerobic digesters.</title>
        <authorList>
            <person name="Campanaro S."/>
            <person name="Treu L."/>
            <person name="Rodriguez-R L.M."/>
            <person name="Kovalovszki A."/>
            <person name="Ziels R.M."/>
            <person name="Maus I."/>
            <person name="Zhu X."/>
            <person name="Kougias P.G."/>
            <person name="Basile A."/>
            <person name="Luo G."/>
            <person name="Schluter A."/>
            <person name="Konstantinidis K.T."/>
            <person name="Angelidaki I."/>
        </authorList>
    </citation>
    <scope>NUCLEOTIDE SEQUENCE</scope>
    <source>
        <strain evidence="1">AS06rmzACSIP_7</strain>
    </source>
</reference>
<evidence type="ECO:0000313" key="1">
    <source>
        <dbReference type="EMBL" id="NLW35845.1"/>
    </source>
</evidence>
<evidence type="ECO:0000313" key="2">
    <source>
        <dbReference type="Proteomes" id="UP000777265"/>
    </source>
</evidence>
<proteinExistence type="predicted"/>
<reference evidence="1" key="2">
    <citation type="submission" date="2020-01" db="EMBL/GenBank/DDBJ databases">
        <authorList>
            <person name="Campanaro S."/>
        </authorList>
    </citation>
    <scope>NUCLEOTIDE SEQUENCE</scope>
    <source>
        <strain evidence="1">AS06rmzACSIP_7</strain>
    </source>
</reference>
<gene>
    <name evidence="1" type="ORF">GXY80_10245</name>
</gene>
<dbReference type="AlphaFoldDB" id="A0A971M4R3"/>
<dbReference type="SUPFAM" id="SSF55729">
    <property type="entry name" value="Acyl-CoA N-acyltransferases (Nat)"/>
    <property type="match status" value="1"/>
</dbReference>
<protein>
    <recommendedName>
        <fullName evidence="3">N-acetyltransferase domain-containing protein</fullName>
    </recommendedName>
</protein>
<dbReference type="EMBL" id="JAAYEE010000178">
    <property type="protein sequence ID" value="NLW35845.1"/>
    <property type="molecule type" value="Genomic_DNA"/>
</dbReference>